<organism evidence="1 2">
    <name type="scientific">Solibacillus faecavium</name>
    <dbReference type="NCBI Taxonomy" id="2762221"/>
    <lineage>
        <taxon>Bacteria</taxon>
        <taxon>Bacillati</taxon>
        <taxon>Bacillota</taxon>
        <taxon>Bacilli</taxon>
        <taxon>Bacillales</taxon>
        <taxon>Caryophanaceae</taxon>
        <taxon>Solibacillus</taxon>
    </lineage>
</organism>
<gene>
    <name evidence="1" type="ORF">H9635_07215</name>
</gene>
<dbReference type="EMBL" id="JACSPZ010000003">
    <property type="protein sequence ID" value="MBD8036527.1"/>
    <property type="molecule type" value="Genomic_DNA"/>
</dbReference>
<sequence>MIHIGDWKLAVDVEKTKMAFEFNSYRCMSEECHNFVEACEKHLEHKVLDFARELGIDLSKPSHLESHQVNDNTAIMYSGKYHIIGEIVEGEVDGWDIILGEHCFSLTDEMDQVPIVMDGPIIEISFEVVLPWVIESNILV</sequence>
<keyword evidence="2" id="KW-1185">Reference proteome</keyword>
<protein>
    <submittedName>
        <fullName evidence="1">Uncharacterized protein</fullName>
    </submittedName>
</protein>
<accession>A0ABR8XX48</accession>
<dbReference type="RefSeq" id="WP_191699507.1">
    <property type="nucleotide sequence ID" value="NZ_JACSPZ010000003.1"/>
</dbReference>
<comment type="caution">
    <text evidence="1">The sequence shown here is derived from an EMBL/GenBank/DDBJ whole genome shotgun (WGS) entry which is preliminary data.</text>
</comment>
<dbReference type="Proteomes" id="UP000619101">
    <property type="component" value="Unassembled WGS sequence"/>
</dbReference>
<reference evidence="1 2" key="1">
    <citation type="submission" date="2020-08" db="EMBL/GenBank/DDBJ databases">
        <title>A Genomic Blueprint of the Chicken Gut Microbiome.</title>
        <authorList>
            <person name="Gilroy R."/>
            <person name="Ravi A."/>
            <person name="Getino M."/>
            <person name="Pursley I."/>
            <person name="Horton D.L."/>
            <person name="Alikhan N.-F."/>
            <person name="Baker D."/>
            <person name="Gharbi K."/>
            <person name="Hall N."/>
            <person name="Watson M."/>
            <person name="Adriaenssens E.M."/>
            <person name="Foster-Nyarko E."/>
            <person name="Jarju S."/>
            <person name="Secka A."/>
            <person name="Antonio M."/>
            <person name="Oren A."/>
            <person name="Chaudhuri R."/>
            <person name="La Ragione R.M."/>
            <person name="Hildebrand F."/>
            <person name="Pallen M.J."/>
        </authorList>
    </citation>
    <scope>NUCLEOTIDE SEQUENCE [LARGE SCALE GENOMIC DNA]</scope>
    <source>
        <strain evidence="1 2">A46</strain>
    </source>
</reference>
<evidence type="ECO:0000313" key="2">
    <source>
        <dbReference type="Proteomes" id="UP000619101"/>
    </source>
</evidence>
<evidence type="ECO:0000313" key="1">
    <source>
        <dbReference type="EMBL" id="MBD8036527.1"/>
    </source>
</evidence>
<name>A0ABR8XX48_9BACL</name>
<proteinExistence type="predicted"/>